<dbReference type="OrthoDB" id="2142040at2759"/>
<sequence length="249" mass="26864">MGCSSSKQLKSSPTDHARSWDSKSQTVLGSTSSSSRDAGNLPPQKSYIPNPTSALPANAPNISSRAKTTEDVLQSLARFDTILLVDDSGSMRGPRWKWAKNALATLATVAARYDADGIDIEFLNSKTRGSGMKNKAAVEALFASVTPQGKTPLGTRLDAILRAYQRRLDKQPQKTKPLNLIVITDGAPTDGSATEDAIVRCARILDARNARTTQLGIQFVQIGNDARARAYLESLDDDLVKHGVRVRTV</sequence>
<evidence type="ECO:0000313" key="3">
    <source>
        <dbReference type="EMBL" id="KAG5635856.1"/>
    </source>
</evidence>
<gene>
    <name evidence="3" type="ORF">H0H81_009864</name>
</gene>
<dbReference type="SUPFAM" id="SSF53300">
    <property type="entry name" value="vWA-like"/>
    <property type="match status" value="1"/>
</dbReference>
<dbReference type="PROSITE" id="PS50234">
    <property type="entry name" value="VWFA"/>
    <property type="match status" value="1"/>
</dbReference>
<name>A0A9P7FRX3_9AGAR</name>
<feature type="compositionally biased region" description="Low complexity" evidence="1">
    <location>
        <begin position="22"/>
        <end position="35"/>
    </location>
</feature>
<feature type="compositionally biased region" description="Polar residues" evidence="1">
    <location>
        <begin position="1"/>
        <end position="12"/>
    </location>
</feature>
<dbReference type="InterPro" id="IPR002035">
    <property type="entry name" value="VWF_A"/>
</dbReference>
<dbReference type="Gene3D" id="3.40.50.410">
    <property type="entry name" value="von Willebrand factor, type A domain"/>
    <property type="match status" value="1"/>
</dbReference>
<feature type="region of interest" description="Disordered" evidence="1">
    <location>
        <begin position="1"/>
        <end position="61"/>
    </location>
</feature>
<protein>
    <recommendedName>
        <fullName evidence="2">VWFA domain-containing protein</fullName>
    </recommendedName>
</protein>
<dbReference type="AlphaFoldDB" id="A0A9P7FRX3"/>
<comment type="caution">
    <text evidence="3">The sequence shown here is derived from an EMBL/GenBank/DDBJ whole genome shotgun (WGS) entry which is preliminary data.</text>
</comment>
<evidence type="ECO:0000256" key="1">
    <source>
        <dbReference type="SAM" id="MobiDB-lite"/>
    </source>
</evidence>
<feature type="compositionally biased region" description="Polar residues" evidence="1">
    <location>
        <begin position="47"/>
        <end position="61"/>
    </location>
</feature>
<dbReference type="EMBL" id="JABCKI010006012">
    <property type="protein sequence ID" value="KAG5635856.1"/>
    <property type="molecule type" value="Genomic_DNA"/>
</dbReference>
<dbReference type="PANTHER" id="PTHR34706:SF1">
    <property type="entry name" value="VWFA DOMAIN-CONTAINING PROTEIN"/>
    <property type="match status" value="1"/>
</dbReference>
<evidence type="ECO:0000313" key="4">
    <source>
        <dbReference type="Proteomes" id="UP000717328"/>
    </source>
</evidence>
<reference evidence="3" key="2">
    <citation type="submission" date="2021-10" db="EMBL/GenBank/DDBJ databases">
        <title>Phylogenomics reveals ancestral predisposition of the termite-cultivated fungus Termitomyces towards a domesticated lifestyle.</title>
        <authorList>
            <person name="Auxier B."/>
            <person name="Grum-Grzhimaylo A."/>
            <person name="Cardenas M.E."/>
            <person name="Lodge J.D."/>
            <person name="Laessoe T."/>
            <person name="Pedersen O."/>
            <person name="Smith M.E."/>
            <person name="Kuyper T.W."/>
            <person name="Franco-Molano E.A."/>
            <person name="Baroni T.J."/>
            <person name="Aanen D.K."/>
        </authorList>
    </citation>
    <scope>NUCLEOTIDE SEQUENCE</scope>
    <source>
        <strain evidence="3">D49</strain>
    </source>
</reference>
<feature type="domain" description="VWFA" evidence="2">
    <location>
        <begin position="80"/>
        <end position="235"/>
    </location>
</feature>
<keyword evidence="4" id="KW-1185">Reference proteome</keyword>
<dbReference type="InterPro" id="IPR036465">
    <property type="entry name" value="vWFA_dom_sf"/>
</dbReference>
<accession>A0A9P7FRX3</accession>
<dbReference type="PANTHER" id="PTHR34706">
    <property type="entry name" value="SLR1338 PROTEIN"/>
    <property type="match status" value="1"/>
</dbReference>
<organism evidence="3 4">
    <name type="scientific">Sphagnurus paluster</name>
    <dbReference type="NCBI Taxonomy" id="117069"/>
    <lineage>
        <taxon>Eukaryota</taxon>
        <taxon>Fungi</taxon>
        <taxon>Dikarya</taxon>
        <taxon>Basidiomycota</taxon>
        <taxon>Agaricomycotina</taxon>
        <taxon>Agaricomycetes</taxon>
        <taxon>Agaricomycetidae</taxon>
        <taxon>Agaricales</taxon>
        <taxon>Tricholomatineae</taxon>
        <taxon>Lyophyllaceae</taxon>
        <taxon>Sphagnurus</taxon>
    </lineage>
</organism>
<reference evidence="3" key="1">
    <citation type="submission" date="2021-02" db="EMBL/GenBank/DDBJ databases">
        <authorList>
            <person name="Nieuwenhuis M."/>
            <person name="Van De Peppel L.J.J."/>
        </authorList>
    </citation>
    <scope>NUCLEOTIDE SEQUENCE</scope>
    <source>
        <strain evidence="3">D49</strain>
    </source>
</reference>
<evidence type="ECO:0000259" key="2">
    <source>
        <dbReference type="PROSITE" id="PS50234"/>
    </source>
</evidence>
<dbReference type="Proteomes" id="UP000717328">
    <property type="component" value="Unassembled WGS sequence"/>
</dbReference>
<proteinExistence type="predicted"/>